<protein>
    <recommendedName>
        <fullName evidence="5">HTH lysR-type domain-containing protein</fullName>
    </recommendedName>
</protein>
<keyword evidence="2" id="KW-0805">Transcription regulation</keyword>
<dbReference type="EMBL" id="UOEC01000132">
    <property type="protein sequence ID" value="VAV96478.1"/>
    <property type="molecule type" value="Genomic_DNA"/>
</dbReference>
<gene>
    <name evidence="6" type="ORF">MNBD_ALPHA08-741</name>
</gene>
<keyword evidence="3" id="KW-0238">DNA-binding</keyword>
<comment type="similarity">
    <text evidence="1">Belongs to the LysR transcriptional regulatory family.</text>
</comment>
<keyword evidence="4" id="KW-0804">Transcription</keyword>
<dbReference type="InterPro" id="IPR036388">
    <property type="entry name" value="WH-like_DNA-bd_sf"/>
</dbReference>
<evidence type="ECO:0000256" key="4">
    <source>
        <dbReference type="ARBA" id="ARBA00023163"/>
    </source>
</evidence>
<proteinExistence type="inferred from homology"/>
<dbReference type="InterPro" id="IPR000847">
    <property type="entry name" value="LysR_HTH_N"/>
</dbReference>
<dbReference type="PANTHER" id="PTHR30126">
    <property type="entry name" value="HTH-TYPE TRANSCRIPTIONAL REGULATOR"/>
    <property type="match status" value="1"/>
</dbReference>
<evidence type="ECO:0000259" key="5">
    <source>
        <dbReference type="PROSITE" id="PS50931"/>
    </source>
</evidence>
<dbReference type="Gene3D" id="3.40.190.290">
    <property type="match status" value="1"/>
</dbReference>
<evidence type="ECO:0000313" key="6">
    <source>
        <dbReference type="EMBL" id="VAV96478.1"/>
    </source>
</evidence>
<dbReference type="InterPro" id="IPR005119">
    <property type="entry name" value="LysR_subst-bd"/>
</dbReference>
<feature type="domain" description="HTH lysR-type" evidence="5">
    <location>
        <begin position="1"/>
        <end position="58"/>
    </location>
</feature>
<dbReference type="SUPFAM" id="SSF46785">
    <property type="entry name" value="Winged helix' DNA-binding domain"/>
    <property type="match status" value="1"/>
</dbReference>
<accession>A0A3B0S7T5</accession>
<dbReference type="PANTHER" id="PTHR30126:SF94">
    <property type="entry name" value="LYSR FAMILY TRANSCRIPTIONAL REGULATOR"/>
    <property type="match status" value="1"/>
</dbReference>
<evidence type="ECO:0000256" key="1">
    <source>
        <dbReference type="ARBA" id="ARBA00009437"/>
    </source>
</evidence>
<dbReference type="PROSITE" id="PS50931">
    <property type="entry name" value="HTH_LYSR"/>
    <property type="match status" value="1"/>
</dbReference>
<name>A0A3B0S7T5_9ZZZZ</name>
<dbReference type="SUPFAM" id="SSF53850">
    <property type="entry name" value="Periplasmic binding protein-like II"/>
    <property type="match status" value="1"/>
</dbReference>
<dbReference type="GO" id="GO:0000976">
    <property type="term" value="F:transcription cis-regulatory region binding"/>
    <property type="evidence" value="ECO:0007669"/>
    <property type="project" value="TreeGrafter"/>
</dbReference>
<dbReference type="Pfam" id="PF00126">
    <property type="entry name" value="HTH_1"/>
    <property type="match status" value="1"/>
</dbReference>
<dbReference type="PRINTS" id="PR00039">
    <property type="entry name" value="HTHLYSR"/>
</dbReference>
<dbReference type="CDD" id="cd05466">
    <property type="entry name" value="PBP2_LTTR_substrate"/>
    <property type="match status" value="1"/>
</dbReference>
<dbReference type="Pfam" id="PF03466">
    <property type="entry name" value="LysR_substrate"/>
    <property type="match status" value="1"/>
</dbReference>
<dbReference type="AlphaFoldDB" id="A0A3B0S7T5"/>
<dbReference type="InterPro" id="IPR036390">
    <property type="entry name" value="WH_DNA-bd_sf"/>
</dbReference>
<sequence>MRYAQLKAFHAVAKWGGFSRGAAKINLTQPAVSDHVRNLEETYGIQLFIRSQRSVTLTDIGRKLYVLSERLLETETAAQQLLSRARGLKEGQLIIGADAAVHILPLLQKFRLRYPEISLTVTTGNSDNLITRLERLEIDFAVIAHEQVSDQFETQLLSQDEFAAFSSKQHDFCQQDSVELAQLVTCPLVLREHGSATRALFDQACLERGLEAKNVIEIEGREAAREAVAAGLGVGVVSKAEFVDDDRLDMIEISDWDKKMSEWLVCLKSRTDLHIISALLELV</sequence>
<reference evidence="6" key="1">
    <citation type="submission" date="2018-06" db="EMBL/GenBank/DDBJ databases">
        <authorList>
            <person name="Zhirakovskaya E."/>
        </authorList>
    </citation>
    <scope>NUCLEOTIDE SEQUENCE</scope>
</reference>
<evidence type="ECO:0000256" key="3">
    <source>
        <dbReference type="ARBA" id="ARBA00023125"/>
    </source>
</evidence>
<evidence type="ECO:0000256" key="2">
    <source>
        <dbReference type="ARBA" id="ARBA00023015"/>
    </source>
</evidence>
<dbReference type="FunFam" id="1.10.10.10:FF:000001">
    <property type="entry name" value="LysR family transcriptional regulator"/>
    <property type="match status" value="1"/>
</dbReference>
<dbReference type="GO" id="GO:0003700">
    <property type="term" value="F:DNA-binding transcription factor activity"/>
    <property type="evidence" value="ECO:0007669"/>
    <property type="project" value="InterPro"/>
</dbReference>
<dbReference type="Gene3D" id="1.10.10.10">
    <property type="entry name" value="Winged helix-like DNA-binding domain superfamily/Winged helix DNA-binding domain"/>
    <property type="match status" value="1"/>
</dbReference>
<organism evidence="6">
    <name type="scientific">hydrothermal vent metagenome</name>
    <dbReference type="NCBI Taxonomy" id="652676"/>
    <lineage>
        <taxon>unclassified sequences</taxon>
        <taxon>metagenomes</taxon>
        <taxon>ecological metagenomes</taxon>
    </lineage>
</organism>